<dbReference type="PANTHER" id="PTHR43027">
    <property type="entry name" value="DOXORUBICIN RESISTANCE ABC TRANSPORTER PERMEASE PROTEIN DRRC-RELATED"/>
    <property type="match status" value="1"/>
</dbReference>
<protein>
    <recommendedName>
        <fullName evidence="5">Transport permease protein</fullName>
    </recommendedName>
</protein>
<evidence type="ECO:0000256" key="5">
    <source>
        <dbReference type="RuleBase" id="RU361157"/>
    </source>
</evidence>
<evidence type="ECO:0000313" key="7">
    <source>
        <dbReference type="EMBL" id="PSR24008.1"/>
    </source>
</evidence>
<sequence length="346" mass="37783">MFKQLVSLFHALMIVIMRNTQALRVYLLVPVVLLLLLGFISQPSVPIVGFVSMPHTTGLGPALHHSAFHVRTYRTVPAALAALHLGHIDAVVVPQILHHQAHIVIWKTAANLTQVLAVENWAYHIVLAEYTQRLHQSLPITIKTLATTAGTQSYSAYLLPGLIGMVIMNTSLFFMANLLTRWRATLVLKRLRATTLRPSAIILAIIASQTLVGLLGVGILIAVARLALKVPLILNIPALLLIVGCGMGVFISLGIVVSALARNPDAAAPLANMVSFGLLFVSGVFFPISSLPGHLQSLARILPLTFLVSALRHALFLNRYDWSEIAYLSGWLIVGIVSSSWFFRWE</sequence>
<dbReference type="PANTHER" id="PTHR43027:SF2">
    <property type="entry name" value="TRANSPORT PERMEASE PROTEIN"/>
    <property type="match status" value="1"/>
</dbReference>
<keyword evidence="2 5" id="KW-0812">Transmembrane</keyword>
<evidence type="ECO:0000256" key="1">
    <source>
        <dbReference type="ARBA" id="ARBA00004141"/>
    </source>
</evidence>
<evidence type="ECO:0000256" key="3">
    <source>
        <dbReference type="ARBA" id="ARBA00022989"/>
    </source>
</evidence>
<dbReference type="InterPro" id="IPR047817">
    <property type="entry name" value="ABC2_TM_bact-type"/>
</dbReference>
<feature type="transmembrane region" description="Helical" evidence="5">
    <location>
        <begin position="200"/>
        <end position="224"/>
    </location>
</feature>
<accession>A0A2T2WP47</accession>
<gene>
    <name evidence="7" type="ORF">C7B47_15500</name>
</gene>
<keyword evidence="5" id="KW-1003">Cell membrane</keyword>
<feature type="domain" description="ABC transmembrane type-2" evidence="6">
    <location>
        <begin position="124"/>
        <end position="346"/>
    </location>
</feature>
<dbReference type="InterPro" id="IPR013525">
    <property type="entry name" value="ABC2_TM"/>
</dbReference>
<evidence type="ECO:0000256" key="4">
    <source>
        <dbReference type="ARBA" id="ARBA00023136"/>
    </source>
</evidence>
<evidence type="ECO:0000313" key="8">
    <source>
        <dbReference type="Proteomes" id="UP000242705"/>
    </source>
</evidence>
<feature type="transmembrane region" description="Helical" evidence="5">
    <location>
        <begin position="273"/>
        <end position="291"/>
    </location>
</feature>
<dbReference type="PRINTS" id="PR00164">
    <property type="entry name" value="ABC2TRNSPORT"/>
</dbReference>
<evidence type="ECO:0000256" key="2">
    <source>
        <dbReference type="ARBA" id="ARBA00022692"/>
    </source>
</evidence>
<keyword evidence="5" id="KW-0813">Transport</keyword>
<keyword evidence="3 5" id="KW-1133">Transmembrane helix</keyword>
<comment type="similarity">
    <text evidence="5">Belongs to the ABC-2 integral membrane protein family.</text>
</comment>
<dbReference type="GO" id="GO:0140359">
    <property type="term" value="F:ABC-type transporter activity"/>
    <property type="evidence" value="ECO:0007669"/>
    <property type="project" value="InterPro"/>
</dbReference>
<dbReference type="Pfam" id="PF12698">
    <property type="entry name" value="ABC2_membrane_3"/>
    <property type="match status" value="1"/>
</dbReference>
<feature type="transmembrane region" description="Helical" evidence="5">
    <location>
        <begin position="157"/>
        <end position="179"/>
    </location>
</feature>
<reference evidence="7 8" key="1">
    <citation type="journal article" date="2014" name="BMC Genomics">
        <title>Comparison of environmental and isolate Sulfobacillus genomes reveals diverse carbon, sulfur, nitrogen, and hydrogen metabolisms.</title>
        <authorList>
            <person name="Justice N.B."/>
            <person name="Norman A."/>
            <person name="Brown C.T."/>
            <person name="Singh A."/>
            <person name="Thomas B.C."/>
            <person name="Banfield J.F."/>
        </authorList>
    </citation>
    <scope>NUCLEOTIDE SEQUENCE [LARGE SCALE GENOMIC DNA]</scope>
    <source>
        <strain evidence="7">AMDSBA5</strain>
    </source>
</reference>
<dbReference type="AlphaFoldDB" id="A0A2T2WP47"/>
<keyword evidence="4 5" id="KW-0472">Membrane</keyword>
<dbReference type="GO" id="GO:0043190">
    <property type="term" value="C:ATP-binding cassette (ABC) transporter complex"/>
    <property type="evidence" value="ECO:0007669"/>
    <property type="project" value="InterPro"/>
</dbReference>
<comment type="caution">
    <text evidence="7">The sequence shown here is derived from an EMBL/GenBank/DDBJ whole genome shotgun (WGS) entry which is preliminary data.</text>
</comment>
<dbReference type="PROSITE" id="PS51012">
    <property type="entry name" value="ABC_TM2"/>
    <property type="match status" value="1"/>
</dbReference>
<dbReference type="InterPro" id="IPR000412">
    <property type="entry name" value="ABC_2_transport"/>
</dbReference>
<feature type="transmembrane region" description="Helical" evidence="5">
    <location>
        <begin position="21"/>
        <end position="40"/>
    </location>
</feature>
<organism evidence="7 8">
    <name type="scientific">Sulfobacillus thermosulfidooxidans</name>
    <dbReference type="NCBI Taxonomy" id="28034"/>
    <lineage>
        <taxon>Bacteria</taxon>
        <taxon>Bacillati</taxon>
        <taxon>Bacillota</taxon>
        <taxon>Clostridia</taxon>
        <taxon>Eubacteriales</taxon>
        <taxon>Clostridiales Family XVII. Incertae Sedis</taxon>
        <taxon>Sulfobacillus</taxon>
    </lineage>
</organism>
<evidence type="ECO:0000259" key="6">
    <source>
        <dbReference type="PROSITE" id="PS51012"/>
    </source>
</evidence>
<proteinExistence type="inferred from homology"/>
<comment type="subcellular location">
    <subcellularLocation>
        <location evidence="5">Cell membrane</location>
        <topology evidence="5">Multi-pass membrane protein</topology>
    </subcellularLocation>
    <subcellularLocation>
        <location evidence="1">Membrane</location>
        <topology evidence="1">Multi-pass membrane protein</topology>
    </subcellularLocation>
</comment>
<feature type="transmembrane region" description="Helical" evidence="5">
    <location>
        <begin position="236"/>
        <end position="261"/>
    </location>
</feature>
<dbReference type="Proteomes" id="UP000242705">
    <property type="component" value="Unassembled WGS sequence"/>
</dbReference>
<name>A0A2T2WP47_SULTH</name>
<dbReference type="EMBL" id="PXYX01000063">
    <property type="protein sequence ID" value="PSR24008.1"/>
    <property type="molecule type" value="Genomic_DNA"/>
</dbReference>
<dbReference type="InterPro" id="IPR052902">
    <property type="entry name" value="ABC-2_transporter"/>
</dbReference>
<feature type="transmembrane region" description="Helical" evidence="5">
    <location>
        <begin position="325"/>
        <end position="343"/>
    </location>
</feature>